<feature type="domain" description="Ribonucleotide reductase large subunit N-terminal" evidence="4">
    <location>
        <begin position="36"/>
        <end position="99"/>
    </location>
</feature>
<gene>
    <name evidence="6" type="ORF">ACFS6H_18800</name>
</gene>
<comment type="caution">
    <text evidence="6">The sequence shown here is derived from an EMBL/GenBank/DDBJ whole genome shotgun (WGS) entry which is preliminary data.</text>
</comment>
<evidence type="ECO:0000256" key="3">
    <source>
        <dbReference type="RuleBase" id="RU003410"/>
    </source>
</evidence>
<reference evidence="7" key="1">
    <citation type="journal article" date="2019" name="Int. J. Syst. Evol. Microbiol.">
        <title>The Global Catalogue of Microorganisms (GCM) 10K type strain sequencing project: providing services to taxonomists for standard genome sequencing and annotation.</title>
        <authorList>
            <consortium name="The Broad Institute Genomics Platform"/>
            <consortium name="The Broad Institute Genome Sequencing Center for Infectious Disease"/>
            <person name="Wu L."/>
            <person name="Ma J."/>
        </authorList>
    </citation>
    <scope>NUCLEOTIDE SEQUENCE [LARGE SCALE GENOMIC DNA]</scope>
    <source>
        <strain evidence="7">KCTC 23299</strain>
    </source>
</reference>
<dbReference type="Proteomes" id="UP001597511">
    <property type="component" value="Unassembled WGS sequence"/>
</dbReference>
<evidence type="ECO:0000259" key="5">
    <source>
        <dbReference type="Pfam" id="PF02867"/>
    </source>
</evidence>
<dbReference type="EMBL" id="JBHUOZ010000003">
    <property type="protein sequence ID" value="MFD2921777.1"/>
    <property type="molecule type" value="Genomic_DNA"/>
</dbReference>
<comment type="similarity">
    <text evidence="1 3">Belongs to the ribonucleoside diphosphate reductase large chain family.</text>
</comment>
<evidence type="ECO:0000259" key="4">
    <source>
        <dbReference type="Pfam" id="PF00317"/>
    </source>
</evidence>
<dbReference type="InterPro" id="IPR000788">
    <property type="entry name" value="RNR_lg_C"/>
</dbReference>
<dbReference type="NCBIfam" id="TIGR02510">
    <property type="entry name" value="NrdE-prime"/>
    <property type="match status" value="1"/>
</dbReference>
<organism evidence="6 7">
    <name type="scientific">Terrimonas rubra</name>
    <dbReference type="NCBI Taxonomy" id="1035890"/>
    <lineage>
        <taxon>Bacteria</taxon>
        <taxon>Pseudomonadati</taxon>
        <taxon>Bacteroidota</taxon>
        <taxon>Chitinophagia</taxon>
        <taxon>Chitinophagales</taxon>
        <taxon>Chitinophagaceae</taxon>
        <taxon>Terrimonas</taxon>
    </lineage>
</organism>
<evidence type="ECO:0000256" key="1">
    <source>
        <dbReference type="ARBA" id="ARBA00010406"/>
    </source>
</evidence>
<dbReference type="InterPro" id="IPR039718">
    <property type="entry name" value="Rrm1"/>
</dbReference>
<name>A0ABW6AAI3_9BACT</name>
<dbReference type="GO" id="GO:0004748">
    <property type="term" value="F:ribonucleoside-diphosphate reductase activity, thioredoxin disulfide as acceptor"/>
    <property type="evidence" value="ECO:0007669"/>
    <property type="project" value="UniProtKB-EC"/>
</dbReference>
<evidence type="ECO:0000313" key="7">
    <source>
        <dbReference type="Proteomes" id="UP001597511"/>
    </source>
</evidence>
<dbReference type="InterPro" id="IPR013350">
    <property type="entry name" value="RNR_alpha"/>
</dbReference>
<feature type="domain" description="Ribonucleotide reductase large subunit C-terminal" evidence="5">
    <location>
        <begin position="103"/>
        <end position="221"/>
    </location>
</feature>
<dbReference type="PANTHER" id="PTHR11573:SF6">
    <property type="entry name" value="RIBONUCLEOSIDE-DIPHOSPHATE REDUCTASE LARGE SUBUNIT"/>
    <property type="match status" value="1"/>
</dbReference>
<dbReference type="PANTHER" id="PTHR11573">
    <property type="entry name" value="RIBONUCLEOSIDE-DIPHOSPHATE REDUCTASE LARGE CHAIN"/>
    <property type="match status" value="1"/>
</dbReference>
<feature type="domain" description="Ribonucleotide reductase large subunit C-terminal" evidence="5">
    <location>
        <begin position="400"/>
        <end position="551"/>
    </location>
</feature>
<dbReference type="RefSeq" id="WP_386102747.1">
    <property type="nucleotide sequence ID" value="NZ_JBHUOZ010000003.1"/>
</dbReference>
<dbReference type="InterPro" id="IPR013509">
    <property type="entry name" value="RNR_lsu_N"/>
</dbReference>
<proteinExistence type="inferred from homology"/>
<evidence type="ECO:0000313" key="6">
    <source>
        <dbReference type="EMBL" id="MFD2921777.1"/>
    </source>
</evidence>
<keyword evidence="2 3" id="KW-0215">Deoxyribonucleotide synthesis</keyword>
<dbReference type="EC" id="1.17.4.1" evidence="3"/>
<comment type="catalytic activity">
    <reaction evidence="3">
        <text>a 2'-deoxyribonucleoside 5'-diphosphate + [thioredoxin]-disulfide + H2O = a ribonucleoside 5'-diphosphate + [thioredoxin]-dithiol</text>
        <dbReference type="Rhea" id="RHEA:23252"/>
        <dbReference type="Rhea" id="RHEA-COMP:10698"/>
        <dbReference type="Rhea" id="RHEA-COMP:10700"/>
        <dbReference type="ChEBI" id="CHEBI:15377"/>
        <dbReference type="ChEBI" id="CHEBI:29950"/>
        <dbReference type="ChEBI" id="CHEBI:50058"/>
        <dbReference type="ChEBI" id="CHEBI:57930"/>
        <dbReference type="ChEBI" id="CHEBI:73316"/>
        <dbReference type="EC" id="1.17.4.1"/>
    </reaction>
</comment>
<dbReference type="Pfam" id="PF02867">
    <property type="entry name" value="Ribonuc_red_lgC"/>
    <property type="match status" value="3"/>
</dbReference>
<dbReference type="Gene3D" id="3.20.70.20">
    <property type="match status" value="1"/>
</dbReference>
<accession>A0ABW6AAI3</accession>
<protein>
    <recommendedName>
        <fullName evidence="3">Ribonucleoside-diphosphate reductase</fullName>
        <ecNumber evidence="3">1.17.4.1</ecNumber>
    </recommendedName>
</protein>
<dbReference type="SUPFAM" id="SSF51998">
    <property type="entry name" value="PFL-like glycyl radical enzymes"/>
    <property type="match status" value="1"/>
</dbReference>
<keyword evidence="3 6" id="KW-0560">Oxidoreductase</keyword>
<dbReference type="Pfam" id="PF00317">
    <property type="entry name" value="Ribonuc_red_lgN"/>
    <property type="match status" value="1"/>
</dbReference>
<keyword evidence="7" id="KW-1185">Reference proteome</keyword>
<feature type="domain" description="Ribonucleotide reductase large subunit C-terminal" evidence="5">
    <location>
        <begin position="225"/>
        <end position="395"/>
    </location>
</feature>
<dbReference type="PRINTS" id="PR01183">
    <property type="entry name" value="RIBORDTASEM1"/>
</dbReference>
<sequence>MNTLFETAATPAPELKQGELLPQYEHEKLWWKNEESEQILNRGYLLKGETLEGALERICAAAAQRLYKPELKDAFKEMIERGWMSLSSPIWANMGTERGLPISCFNVHIPDYIEGITHKLGEVIMQTKIGGGTSAYFGTLRGRGTAVTDNGKSSGAVSFMRLFDTAMDTISQGGVRRGAFAAYLDIDHGDIEEFLSIKDIGHPIQNLFYAVCVPDYWMQDMIDGDMKKREIWAKVLESRQQKGLPYIFFTDNVNRNKPQVYKDLNLPINGSNLCSEIMLPSSEKESFICCLSSMNLELYDEWKDTNAVKMAVYFLDAVLQEFIAKSEGNYYLAEANAFAKRHRALGLGVLGWHSYLQKNMIPFEGLRAKQLTASIFKDISEKAHKASKDLAWIYGEPELLKGYGLRNTTQMAIAPTTSSSAILGQTSPGIEPFSSNYYKAGLSKGNFMRKNKYLKKLLEEKGIDNEETWRGIMLNHGSVQHLKELTTEEKEVFKTFKEISQLEIIQQASIRQQYVDQAQSLNLNIPADLPIKEVNKLMIEAWRLGIKTLYYQRSQSVSKEMITNLVNCKSCEA</sequence>
<dbReference type="NCBIfam" id="NF006577">
    <property type="entry name" value="PRK09102.1"/>
    <property type="match status" value="1"/>
</dbReference>
<comment type="function">
    <text evidence="3">Provides the precursors necessary for DNA synthesis. Catalyzes the biosynthesis of deoxyribonucleotides from the corresponding ribonucleotides.</text>
</comment>
<evidence type="ECO:0000256" key="2">
    <source>
        <dbReference type="ARBA" id="ARBA00023116"/>
    </source>
</evidence>